<accession>A0A5D2DUE4</accession>
<sequence>MSCREDYSILLLKRIKAKKKLKKLAKMRAETARLANLAERRHRRMVEAREAIRPLIIAAASLNAQANQFISAWLDRNDCL</sequence>
<evidence type="ECO:0000313" key="1">
    <source>
        <dbReference type="EMBL" id="TYG84541.1"/>
    </source>
</evidence>
<gene>
    <name evidence="1" type="ORF">ES288_D01G258100v1</name>
</gene>
<organism evidence="1 2">
    <name type="scientific">Gossypium darwinii</name>
    <name type="common">Darwin's cotton</name>
    <name type="synonym">Gossypium barbadense var. darwinii</name>
    <dbReference type="NCBI Taxonomy" id="34276"/>
    <lineage>
        <taxon>Eukaryota</taxon>
        <taxon>Viridiplantae</taxon>
        <taxon>Streptophyta</taxon>
        <taxon>Embryophyta</taxon>
        <taxon>Tracheophyta</taxon>
        <taxon>Spermatophyta</taxon>
        <taxon>Magnoliopsida</taxon>
        <taxon>eudicotyledons</taxon>
        <taxon>Gunneridae</taxon>
        <taxon>Pentapetalae</taxon>
        <taxon>rosids</taxon>
        <taxon>malvids</taxon>
        <taxon>Malvales</taxon>
        <taxon>Malvaceae</taxon>
        <taxon>Malvoideae</taxon>
        <taxon>Gossypium</taxon>
    </lineage>
</organism>
<dbReference type="Proteomes" id="UP000323506">
    <property type="component" value="Chromosome D01"/>
</dbReference>
<keyword evidence="2" id="KW-1185">Reference proteome</keyword>
<name>A0A5D2DUE4_GOSDA</name>
<protein>
    <submittedName>
        <fullName evidence="1">Uncharacterized protein</fullName>
    </submittedName>
</protein>
<dbReference type="AlphaFoldDB" id="A0A5D2DUE4"/>
<reference evidence="1 2" key="1">
    <citation type="submission" date="2019-06" db="EMBL/GenBank/DDBJ databases">
        <title>WGS assembly of Gossypium darwinii.</title>
        <authorList>
            <person name="Chen Z.J."/>
            <person name="Sreedasyam A."/>
            <person name="Ando A."/>
            <person name="Song Q."/>
            <person name="De L."/>
            <person name="Hulse-Kemp A."/>
            <person name="Ding M."/>
            <person name="Ye W."/>
            <person name="Kirkbride R."/>
            <person name="Jenkins J."/>
            <person name="Plott C."/>
            <person name="Lovell J."/>
            <person name="Lin Y.-M."/>
            <person name="Vaughn R."/>
            <person name="Liu B."/>
            <person name="Li W."/>
            <person name="Simpson S."/>
            <person name="Scheffler B."/>
            <person name="Saski C."/>
            <person name="Grover C."/>
            <person name="Hu G."/>
            <person name="Conover J."/>
            <person name="Carlson J."/>
            <person name="Shu S."/>
            <person name="Boston L."/>
            <person name="Williams M."/>
            <person name="Peterson D."/>
            <person name="Mcgee K."/>
            <person name="Jones D."/>
            <person name="Wendel J."/>
            <person name="Stelly D."/>
            <person name="Grimwood J."/>
            <person name="Schmutz J."/>
        </authorList>
    </citation>
    <scope>NUCLEOTIDE SEQUENCE [LARGE SCALE GENOMIC DNA]</scope>
    <source>
        <strain evidence="1">1808015.09</strain>
    </source>
</reference>
<dbReference type="EMBL" id="CM017701">
    <property type="protein sequence ID" value="TYG84541.1"/>
    <property type="molecule type" value="Genomic_DNA"/>
</dbReference>
<evidence type="ECO:0000313" key="2">
    <source>
        <dbReference type="Proteomes" id="UP000323506"/>
    </source>
</evidence>
<proteinExistence type="predicted"/>